<evidence type="ECO:0000256" key="2">
    <source>
        <dbReference type="ARBA" id="ARBA00023136"/>
    </source>
</evidence>
<name>A0ABU2YIQ9_9FLAO</name>
<keyword evidence="6" id="KW-1185">Reference proteome</keyword>
<dbReference type="Pfam" id="PF16344">
    <property type="entry name" value="FecR_C"/>
    <property type="match status" value="1"/>
</dbReference>
<comment type="caution">
    <text evidence="5">The sequence shown here is derived from an EMBL/GenBank/DDBJ whole genome shotgun (WGS) entry which is preliminary data.</text>
</comment>
<comment type="subcellular location">
    <subcellularLocation>
        <location evidence="1">Cell outer membrane</location>
    </subcellularLocation>
</comment>
<feature type="domain" description="Protein FecR C-terminal" evidence="4">
    <location>
        <begin position="27"/>
        <end position="93"/>
    </location>
</feature>
<evidence type="ECO:0000313" key="5">
    <source>
        <dbReference type="EMBL" id="MDT0557125.1"/>
    </source>
</evidence>
<accession>A0ABU2YIQ9</accession>
<dbReference type="SUPFAM" id="SSF56935">
    <property type="entry name" value="Porins"/>
    <property type="match status" value="1"/>
</dbReference>
<dbReference type="InterPro" id="IPR032508">
    <property type="entry name" value="FecR_C"/>
</dbReference>
<evidence type="ECO:0000256" key="1">
    <source>
        <dbReference type="ARBA" id="ARBA00004442"/>
    </source>
</evidence>
<dbReference type="Gene3D" id="3.55.50.30">
    <property type="match status" value="1"/>
</dbReference>
<dbReference type="RefSeq" id="WP_311425898.1">
    <property type="nucleotide sequence ID" value="NZ_JAVRIA010000001.1"/>
</dbReference>
<evidence type="ECO:0000313" key="6">
    <source>
        <dbReference type="Proteomes" id="UP001259492"/>
    </source>
</evidence>
<gene>
    <name evidence="5" type="ORF">RM697_00610</name>
</gene>
<organism evidence="5 6">
    <name type="scientific">Microcosmobacter mediterraneus</name>
    <dbReference type="NCBI Taxonomy" id="3075607"/>
    <lineage>
        <taxon>Bacteria</taxon>
        <taxon>Pseudomonadati</taxon>
        <taxon>Bacteroidota</taxon>
        <taxon>Flavobacteriia</taxon>
        <taxon>Flavobacteriales</taxon>
        <taxon>Flavobacteriaceae</taxon>
        <taxon>Microcosmobacter</taxon>
    </lineage>
</organism>
<reference evidence="5 6" key="1">
    <citation type="submission" date="2023-09" db="EMBL/GenBank/DDBJ databases">
        <authorList>
            <person name="Rey-Velasco X."/>
        </authorList>
    </citation>
    <scope>NUCLEOTIDE SEQUENCE [LARGE SCALE GENOMIC DNA]</scope>
    <source>
        <strain evidence="5 6">W332</strain>
    </source>
</reference>
<proteinExistence type="predicted"/>
<dbReference type="EMBL" id="JAVRIA010000001">
    <property type="protein sequence ID" value="MDT0557125.1"/>
    <property type="molecule type" value="Genomic_DNA"/>
</dbReference>
<sequence>MKWIYSIIMVLPLMAFSQEEATFYVQLDDLPLDEALVIIEKTFDVRFSYQDKVIDDKTFNVEGDFYSISEILNLLTTNTSLKYNRVDNRYIIITKSKILNIQKLEDIIIYGFLTQGITKNKDASYSISPKELGNLPGLIEPDILESIQQLPGVISPNETATGLVVRGGTVDQNRLIWDGINMYHKGHLFGMISPFNPNAADDVVFINKGTNPRFGERVSSVINIKSKSEISNTLKASIGINALNADAYLELPIIEDKLSIQTSVRRSYTELFESYTFNQLGDKVFQSTKIDSENNTDDDFSFLDYNIKVNYQHNLKNKFSLSLIAIDNRLDFFNSESNTNTDVNDILDIKNVGYSATWDRIWSNKLSQSTKLFFSDYQLNYNLITSNNGLQISDFDKRNKIFDSGVLTEFNLQTNSRDVLSFGYEFNLKDVNYAFINTTDLSFVLDADKNVERTHSVFGNYNFKTSWLDLNLGFRTNYYNALDAFRFEPRLLAYIPICNQLKLQVSSELKNQIISEIDETVLSDLTLENRLWRLANGEAFPIINSLQSSFGFIFSKNGWRIDVDNYYKRITNISALSLGFLNPENSGFNIGDRNIIGSDIVVEKRYKRFKTWLSYSYTFTENKYDGINNNEYFTSSTNVRHAVNLSLTYSHKQWNIAAGWRLQSGKPFTESIINTNDVEFLGVNQGRLKTYHRLDLSATYNFNFSKFKTLKGKIGCSIRNVYNRNNQLSREYTGNNSLNDPIEVVDKFSLGFTPNILFRIYW</sequence>
<dbReference type="InterPro" id="IPR036942">
    <property type="entry name" value="Beta-barrel_TonB_sf"/>
</dbReference>
<evidence type="ECO:0000259" key="4">
    <source>
        <dbReference type="Pfam" id="PF16344"/>
    </source>
</evidence>
<protein>
    <submittedName>
        <fullName evidence="5">DUF4974 domain-containing protein</fullName>
    </submittedName>
</protein>
<keyword evidence="2" id="KW-0472">Membrane</keyword>
<keyword evidence="3" id="KW-0998">Cell outer membrane</keyword>
<evidence type="ECO:0000256" key="3">
    <source>
        <dbReference type="ARBA" id="ARBA00023237"/>
    </source>
</evidence>
<dbReference type="Gene3D" id="2.40.170.20">
    <property type="entry name" value="TonB-dependent receptor, beta-barrel domain"/>
    <property type="match status" value="2"/>
</dbReference>
<dbReference type="Proteomes" id="UP001259492">
    <property type="component" value="Unassembled WGS sequence"/>
</dbReference>